<dbReference type="InterPro" id="IPR023346">
    <property type="entry name" value="Lysozyme-like_dom_sf"/>
</dbReference>
<dbReference type="Proteomes" id="UP000432089">
    <property type="component" value="Unassembled WGS sequence"/>
</dbReference>
<protein>
    <submittedName>
        <fullName evidence="3">Lytic murein transglycosylase</fullName>
    </submittedName>
</protein>
<evidence type="ECO:0000313" key="3">
    <source>
        <dbReference type="EMBL" id="KAB0676106.1"/>
    </source>
</evidence>
<feature type="signal peptide" evidence="1">
    <location>
        <begin position="1"/>
        <end position="28"/>
    </location>
</feature>
<dbReference type="GO" id="GO:0009253">
    <property type="term" value="P:peptidoglycan catabolic process"/>
    <property type="evidence" value="ECO:0007669"/>
    <property type="project" value="TreeGrafter"/>
</dbReference>
<dbReference type="PROSITE" id="PS51257">
    <property type="entry name" value="PROKAR_LIPOPROTEIN"/>
    <property type="match status" value="1"/>
</dbReference>
<organism evidence="3 4">
    <name type="scientific">Plantimonas leprariae</name>
    <dbReference type="NCBI Taxonomy" id="2615207"/>
    <lineage>
        <taxon>Bacteria</taxon>
        <taxon>Pseudomonadati</taxon>
        <taxon>Pseudomonadota</taxon>
        <taxon>Alphaproteobacteria</taxon>
        <taxon>Hyphomicrobiales</taxon>
        <taxon>Aurantimonadaceae</taxon>
        <taxon>Plantimonas</taxon>
    </lineage>
</organism>
<dbReference type="RefSeq" id="WP_150973725.1">
    <property type="nucleotide sequence ID" value="NZ_VZDO01000026.1"/>
</dbReference>
<evidence type="ECO:0000256" key="1">
    <source>
        <dbReference type="SAM" id="SignalP"/>
    </source>
</evidence>
<dbReference type="FunFam" id="1.10.8.350:FF:000001">
    <property type="entry name" value="Lytic murein transglycosylase B"/>
    <property type="match status" value="1"/>
</dbReference>
<dbReference type="EMBL" id="VZDO01000026">
    <property type="protein sequence ID" value="KAB0676106.1"/>
    <property type="molecule type" value="Genomic_DNA"/>
</dbReference>
<dbReference type="GO" id="GO:0008933">
    <property type="term" value="F:peptidoglycan lytic transglycosylase activity"/>
    <property type="evidence" value="ECO:0007669"/>
    <property type="project" value="TreeGrafter"/>
</dbReference>
<dbReference type="NCBIfam" id="TIGR02283">
    <property type="entry name" value="MltB_2"/>
    <property type="match status" value="1"/>
</dbReference>
<comment type="caution">
    <text evidence="3">The sequence shown here is derived from an EMBL/GenBank/DDBJ whole genome shotgun (WGS) entry which is preliminary data.</text>
</comment>
<dbReference type="Pfam" id="PF13406">
    <property type="entry name" value="SLT_2"/>
    <property type="match status" value="1"/>
</dbReference>
<sequence>MRILSKAASAVLAAGLGLAGLAATPAAAASCGNNAGGFPAWLEDFKSEAASQGISRGTIQSALGNVAYDTKVVSLDRNQKSFKLSLDQFMARRAPPSYVQKGRSVLRQNAALFDRIEQRYGVQKEVLAAIWGMETGFGANSGNMNVFRSLATLSYDCRRSDFFTEELMAALQIVDRGDMAASQMRGAWAGELGQTQFLAKNYVKYAVDGDGDGRRDLIRSRADVLASTANLLRAEGWRAGAGYGPGEPNYPVFAQWNRAVVYQQALSLFASQMAQ</sequence>
<proteinExistence type="predicted"/>
<dbReference type="SUPFAM" id="SSF53955">
    <property type="entry name" value="Lysozyme-like"/>
    <property type="match status" value="1"/>
</dbReference>
<name>A0A7V7PK86_9HYPH</name>
<dbReference type="InterPro" id="IPR031304">
    <property type="entry name" value="SLT_2"/>
</dbReference>
<dbReference type="AlphaFoldDB" id="A0A7V7PK86"/>
<dbReference type="PANTHER" id="PTHR30163">
    <property type="entry name" value="MEMBRANE-BOUND LYTIC MUREIN TRANSGLYCOSYLASE B"/>
    <property type="match status" value="1"/>
</dbReference>
<feature type="domain" description="Transglycosylase SLT" evidence="2">
    <location>
        <begin position="38"/>
        <end position="244"/>
    </location>
</feature>
<dbReference type="PANTHER" id="PTHR30163:SF8">
    <property type="entry name" value="LYTIC MUREIN TRANSGLYCOSYLASE"/>
    <property type="match status" value="1"/>
</dbReference>
<dbReference type="Gene3D" id="1.10.8.350">
    <property type="entry name" value="Bacterial muramidase"/>
    <property type="match status" value="1"/>
</dbReference>
<keyword evidence="4" id="KW-1185">Reference proteome</keyword>
<dbReference type="InterPro" id="IPR043426">
    <property type="entry name" value="MltB-like"/>
</dbReference>
<gene>
    <name evidence="3" type="ORF">F6X38_22175</name>
</gene>
<reference evidence="3 4" key="1">
    <citation type="submission" date="2019-09" db="EMBL/GenBank/DDBJ databases">
        <title>YIM 132180 draft genome.</title>
        <authorList>
            <person name="Zhang K."/>
        </authorList>
    </citation>
    <scope>NUCLEOTIDE SEQUENCE [LARGE SCALE GENOMIC DNA]</scope>
    <source>
        <strain evidence="3 4">YIM 132180</strain>
    </source>
</reference>
<evidence type="ECO:0000313" key="4">
    <source>
        <dbReference type="Proteomes" id="UP000432089"/>
    </source>
</evidence>
<dbReference type="InterPro" id="IPR011970">
    <property type="entry name" value="MltB_2"/>
</dbReference>
<evidence type="ECO:0000259" key="2">
    <source>
        <dbReference type="Pfam" id="PF13406"/>
    </source>
</evidence>
<feature type="chain" id="PRO_5030969369" evidence="1">
    <location>
        <begin position="29"/>
        <end position="275"/>
    </location>
</feature>
<accession>A0A7V7PK86</accession>
<dbReference type="Gene3D" id="1.10.530.10">
    <property type="match status" value="1"/>
</dbReference>
<keyword evidence="1" id="KW-0732">Signal</keyword>